<feature type="compositionally biased region" description="Polar residues" evidence="1">
    <location>
        <begin position="518"/>
        <end position="527"/>
    </location>
</feature>
<sequence length="597" mass="63153">MRSTAPTALPRASAHRLHRRLRTALTAVVLGAVAVGGAAVAPAEAATVAPKVKLVAGDGAITAAWSGVPGAKTYSVRISTKRSLSHARVLTTSKRALKITKLRNGSAYYVGVTANRPVVTPAAVRSSVVSAKASKGVPYPVSSVSVASGPGVNQVTVSWTGGGRALKVGVLAGSDVTTVQRTFHSAWYPATTRSITVDVPAAYRQYIGAGTGNPVWVKVVQSNGSSTAFGTGYDYARKYRPSPIGTWAFAKQDVPAAAVDRLTVAELNTQSVGATKSYSRTNQWDQRVDRLAKLIDTTSPHPDVLMTAELATNVTDDCRNTWKQPYLCASHTQVADLAKRLDGLKLADTDTYARALDRMDVPAWDGKVTNGAHVFYDPAKLSLLDHGYYAPAMSPSDRSVPGVEGLGVSPWDQNGAVGADRWITWAKLQVKTSGRQFYAVAAHFPVGDATSVVNARAEEVTRLLAAIDRRAGGTPVVFGGDLNSDATRSPKAVQPAFIADGWSDAAAVAKKSLRTGMKVSTANSSGPQDGADSGYGSRPNLHPYETSRIDYILLKNSPYTFQYANVLRLNGDGSFDKSVQGTDHNMQLATIGIGDPR</sequence>
<reference evidence="3" key="1">
    <citation type="journal article" date="2019" name="Int. J. Syst. Evol. Microbiol.">
        <title>The Global Catalogue of Microorganisms (GCM) 10K type strain sequencing project: providing services to taxonomists for standard genome sequencing and annotation.</title>
        <authorList>
            <consortium name="The Broad Institute Genomics Platform"/>
            <consortium name="The Broad Institute Genome Sequencing Center for Infectious Disease"/>
            <person name="Wu L."/>
            <person name="Ma J."/>
        </authorList>
    </citation>
    <scope>NUCLEOTIDE SEQUENCE [LARGE SCALE GENOMIC DNA]</scope>
    <source>
        <strain evidence="3">JCM 19015</strain>
    </source>
</reference>
<dbReference type="InterPro" id="IPR036691">
    <property type="entry name" value="Endo/exonu/phosph_ase_sf"/>
</dbReference>
<evidence type="ECO:0000313" key="2">
    <source>
        <dbReference type="EMBL" id="GAA4752271.1"/>
    </source>
</evidence>
<gene>
    <name evidence="2" type="ORF">GCM10025783_26210</name>
</gene>
<evidence type="ECO:0008006" key="4">
    <source>
        <dbReference type="Google" id="ProtNLM"/>
    </source>
</evidence>
<dbReference type="Proteomes" id="UP001500121">
    <property type="component" value="Unassembled WGS sequence"/>
</dbReference>
<feature type="region of interest" description="Disordered" evidence="1">
    <location>
        <begin position="518"/>
        <end position="540"/>
    </location>
</feature>
<dbReference type="EMBL" id="BAABLP010000006">
    <property type="protein sequence ID" value="GAA4752271.1"/>
    <property type="molecule type" value="Genomic_DNA"/>
</dbReference>
<dbReference type="InterPro" id="IPR013783">
    <property type="entry name" value="Ig-like_fold"/>
</dbReference>
<accession>A0ABP8ZC22</accession>
<organism evidence="2 3">
    <name type="scientific">Amnibacterium soli</name>
    <dbReference type="NCBI Taxonomy" id="1282736"/>
    <lineage>
        <taxon>Bacteria</taxon>
        <taxon>Bacillati</taxon>
        <taxon>Actinomycetota</taxon>
        <taxon>Actinomycetes</taxon>
        <taxon>Micrococcales</taxon>
        <taxon>Microbacteriaceae</taxon>
        <taxon>Amnibacterium</taxon>
    </lineage>
</organism>
<dbReference type="RefSeq" id="WP_345481723.1">
    <property type="nucleotide sequence ID" value="NZ_BAABLP010000006.1"/>
</dbReference>
<proteinExistence type="predicted"/>
<dbReference type="SUPFAM" id="SSF56219">
    <property type="entry name" value="DNase I-like"/>
    <property type="match status" value="1"/>
</dbReference>
<evidence type="ECO:0000256" key="1">
    <source>
        <dbReference type="SAM" id="MobiDB-lite"/>
    </source>
</evidence>
<comment type="caution">
    <text evidence="2">The sequence shown here is derived from an EMBL/GenBank/DDBJ whole genome shotgun (WGS) entry which is preliminary data.</text>
</comment>
<keyword evidence="3" id="KW-1185">Reference proteome</keyword>
<dbReference type="Gene3D" id="2.60.40.10">
    <property type="entry name" value="Immunoglobulins"/>
    <property type="match status" value="1"/>
</dbReference>
<evidence type="ECO:0000313" key="3">
    <source>
        <dbReference type="Proteomes" id="UP001500121"/>
    </source>
</evidence>
<protein>
    <recommendedName>
        <fullName evidence="4">Fibronectin type-III domain-containing protein</fullName>
    </recommendedName>
</protein>
<name>A0ABP8ZC22_9MICO</name>
<dbReference type="Gene3D" id="3.60.10.10">
    <property type="entry name" value="Endonuclease/exonuclease/phosphatase"/>
    <property type="match status" value="1"/>
</dbReference>